<dbReference type="NCBIfam" id="TIGR02467">
    <property type="entry name" value="CbiE"/>
    <property type="match status" value="1"/>
</dbReference>
<dbReference type="InterPro" id="IPR050714">
    <property type="entry name" value="Cobalamin_biosynth_MTase"/>
</dbReference>
<keyword evidence="5" id="KW-0949">S-adenosyl-L-methionine</keyword>
<dbReference type="Gene3D" id="3.30.950.10">
    <property type="entry name" value="Methyltransferase, Cobalt-precorrin-4 Transmethylase, Domain 2"/>
    <property type="match status" value="1"/>
</dbReference>
<accession>A0A9D1ABD4</accession>
<dbReference type="SUPFAM" id="SSF53790">
    <property type="entry name" value="Tetrapyrrole methylase"/>
    <property type="match status" value="1"/>
</dbReference>
<dbReference type="Pfam" id="PF00590">
    <property type="entry name" value="TP_methylase"/>
    <property type="match status" value="1"/>
</dbReference>
<dbReference type="InterPro" id="IPR007848">
    <property type="entry name" value="Small_mtfrase_dom"/>
</dbReference>
<dbReference type="InterPro" id="IPR014777">
    <property type="entry name" value="4pyrrole_Mease_sub1"/>
</dbReference>
<dbReference type="EMBL" id="DVGD01000298">
    <property type="protein sequence ID" value="HIR10550.1"/>
    <property type="molecule type" value="Genomic_DNA"/>
</dbReference>
<dbReference type="CDD" id="cd02440">
    <property type="entry name" value="AdoMet_MTases"/>
    <property type="match status" value="1"/>
</dbReference>
<evidence type="ECO:0000313" key="9">
    <source>
        <dbReference type="Proteomes" id="UP000824258"/>
    </source>
</evidence>
<comment type="caution">
    <text evidence="8">The sequence shown here is derived from an EMBL/GenBank/DDBJ whole genome shotgun (WGS) entry which is preliminary data.</text>
</comment>
<keyword evidence="3" id="KW-0489">Methyltransferase</keyword>
<keyword evidence="2" id="KW-0169">Cobalamin biosynthesis</keyword>
<dbReference type="InterPro" id="IPR014776">
    <property type="entry name" value="4pyrrole_Mease_sub2"/>
</dbReference>
<feature type="domain" description="Methyltransferase small" evidence="7">
    <location>
        <begin position="237"/>
        <end position="299"/>
    </location>
</feature>
<dbReference type="InterPro" id="IPR035996">
    <property type="entry name" value="4pyrrol_Methylase_sf"/>
</dbReference>
<evidence type="ECO:0000313" key="8">
    <source>
        <dbReference type="EMBL" id="HIR10550.1"/>
    </source>
</evidence>
<dbReference type="GO" id="GO:0009236">
    <property type="term" value="P:cobalamin biosynthetic process"/>
    <property type="evidence" value="ECO:0007669"/>
    <property type="project" value="UniProtKB-KW"/>
</dbReference>
<dbReference type="GO" id="GO:0032259">
    <property type="term" value="P:methylation"/>
    <property type="evidence" value="ECO:0007669"/>
    <property type="project" value="UniProtKB-KW"/>
</dbReference>
<dbReference type="GO" id="GO:0008276">
    <property type="term" value="F:protein methyltransferase activity"/>
    <property type="evidence" value="ECO:0007669"/>
    <property type="project" value="InterPro"/>
</dbReference>
<keyword evidence="4" id="KW-0808">Transferase</keyword>
<dbReference type="PANTHER" id="PTHR43182:SF1">
    <property type="entry name" value="COBALT-PRECORRIN-7 C(5)-METHYLTRANSFERASE"/>
    <property type="match status" value="1"/>
</dbReference>
<dbReference type="PIRSF" id="PIRSF036428">
    <property type="entry name" value="CobL"/>
    <property type="match status" value="1"/>
</dbReference>
<name>A0A9D1ABD4_9FIRM</name>
<dbReference type="SUPFAM" id="SSF53335">
    <property type="entry name" value="S-adenosyl-L-methionine-dependent methyltransferases"/>
    <property type="match status" value="1"/>
</dbReference>
<dbReference type="InterPro" id="IPR012818">
    <property type="entry name" value="CbiE"/>
</dbReference>
<comment type="pathway">
    <text evidence="1">Cofactor biosynthesis; adenosylcobalamin biosynthesis.</text>
</comment>
<evidence type="ECO:0000259" key="6">
    <source>
        <dbReference type="Pfam" id="PF00590"/>
    </source>
</evidence>
<dbReference type="InterPro" id="IPR000878">
    <property type="entry name" value="4pyrrol_Mease"/>
</dbReference>
<evidence type="ECO:0000256" key="2">
    <source>
        <dbReference type="ARBA" id="ARBA00022573"/>
    </source>
</evidence>
<evidence type="ECO:0000256" key="5">
    <source>
        <dbReference type="ARBA" id="ARBA00022691"/>
    </source>
</evidence>
<dbReference type="Pfam" id="PF05175">
    <property type="entry name" value="MTS"/>
    <property type="match status" value="1"/>
</dbReference>
<gene>
    <name evidence="8" type="primary">cbiE</name>
    <name evidence="8" type="ORF">IAA70_09110</name>
</gene>
<dbReference type="InterPro" id="IPR029063">
    <property type="entry name" value="SAM-dependent_MTases_sf"/>
</dbReference>
<evidence type="ECO:0000256" key="4">
    <source>
        <dbReference type="ARBA" id="ARBA00022679"/>
    </source>
</evidence>
<evidence type="ECO:0000256" key="1">
    <source>
        <dbReference type="ARBA" id="ARBA00004953"/>
    </source>
</evidence>
<protein>
    <submittedName>
        <fullName evidence="8">Precorrin-6y C5,15-methyltransferase (Decarboxylating) subunit CbiE</fullName>
    </submittedName>
</protein>
<dbReference type="AlphaFoldDB" id="A0A9D1ABD4"/>
<dbReference type="PANTHER" id="PTHR43182">
    <property type="entry name" value="COBALT-PRECORRIN-6B C(15)-METHYLTRANSFERASE (DECARBOXYLATING)"/>
    <property type="match status" value="1"/>
</dbReference>
<organism evidence="8 9">
    <name type="scientific">Candidatus Avoscillospira stercoripullorum</name>
    <dbReference type="NCBI Taxonomy" id="2840709"/>
    <lineage>
        <taxon>Bacteria</taxon>
        <taxon>Bacillati</taxon>
        <taxon>Bacillota</taxon>
        <taxon>Clostridia</taxon>
        <taxon>Eubacteriales</taxon>
        <taxon>Oscillospiraceae</taxon>
        <taxon>Oscillospiraceae incertae sedis</taxon>
        <taxon>Candidatus Avoscillospira</taxon>
    </lineage>
</organism>
<proteinExistence type="predicted"/>
<dbReference type="InterPro" id="IPR014008">
    <property type="entry name" value="Cbl_synth_MTase_CbiT"/>
</dbReference>
<reference evidence="8" key="2">
    <citation type="journal article" date="2021" name="PeerJ">
        <title>Extensive microbial diversity within the chicken gut microbiome revealed by metagenomics and culture.</title>
        <authorList>
            <person name="Gilroy R."/>
            <person name="Ravi A."/>
            <person name="Getino M."/>
            <person name="Pursley I."/>
            <person name="Horton D.L."/>
            <person name="Alikhan N.F."/>
            <person name="Baker D."/>
            <person name="Gharbi K."/>
            <person name="Hall N."/>
            <person name="Watson M."/>
            <person name="Adriaenssens E.M."/>
            <person name="Foster-Nyarko E."/>
            <person name="Jarju S."/>
            <person name="Secka A."/>
            <person name="Antonio M."/>
            <person name="Oren A."/>
            <person name="Chaudhuri R.R."/>
            <person name="La Ragione R."/>
            <person name="Hildebrand F."/>
            <person name="Pallen M.J."/>
        </authorList>
    </citation>
    <scope>NUCLEOTIDE SEQUENCE</scope>
    <source>
        <strain evidence="8">ChiHjej9B8-7071</strain>
    </source>
</reference>
<dbReference type="InterPro" id="IPR006365">
    <property type="entry name" value="Cbl_synth_CobL"/>
</dbReference>
<dbReference type="Gene3D" id="3.40.1010.10">
    <property type="entry name" value="Cobalt-precorrin-4 Transmethylase, Domain 1"/>
    <property type="match status" value="1"/>
</dbReference>
<reference evidence="8" key="1">
    <citation type="submission" date="2020-10" db="EMBL/GenBank/DDBJ databases">
        <authorList>
            <person name="Gilroy R."/>
        </authorList>
    </citation>
    <scope>NUCLEOTIDE SEQUENCE</scope>
    <source>
        <strain evidence="8">ChiHjej9B8-7071</strain>
    </source>
</reference>
<dbReference type="Gene3D" id="3.40.50.150">
    <property type="entry name" value="Vaccinia Virus protein VP39"/>
    <property type="match status" value="1"/>
</dbReference>
<sequence length="400" mass="42106">MKTCYLVGIGMGNPDTLTLAGQKAIAAAGQIVGAARMLAAFPDHPGARKALIRAEDIAKAVSDFPGDTAVLLSGDVGFYSGAAKLHALLKDVEVEAIPGISSLSYFCARLHRSYQDVHVVSVHGREANVVGEIQSHKETFLLTGSNFTAAAVCQALTAAGLGKLEVSVGQRLSYPEERIVRGEAEALVDETFDDLAVMLVDNPAPLAWRCGAPSLWDSQLHRGKVPMTKEAVRTLAVARLEVAPAHTVWDVGAGTGSVSCALAMAAYQGQVYAVEREVDAVALIEENRAAFGLSNLHVVLGEAPKALLALPAPDRVFVGGSGGEMEEIFRAALTKNPAVRICLTAVSLESLTQGLRVFEGLGLQNVDVTQLTAAQAKKLGSYHMMLGQNPVYILSGEGQP</sequence>
<dbReference type="NCBIfam" id="TIGR02469">
    <property type="entry name" value="CbiT"/>
    <property type="match status" value="1"/>
</dbReference>
<evidence type="ECO:0000256" key="3">
    <source>
        <dbReference type="ARBA" id="ARBA00022603"/>
    </source>
</evidence>
<evidence type="ECO:0000259" key="7">
    <source>
        <dbReference type="Pfam" id="PF05175"/>
    </source>
</evidence>
<dbReference type="CDD" id="cd11644">
    <property type="entry name" value="Precorrin-6Y-MT"/>
    <property type="match status" value="1"/>
</dbReference>
<dbReference type="Proteomes" id="UP000824258">
    <property type="component" value="Unassembled WGS sequence"/>
</dbReference>
<feature type="domain" description="Tetrapyrrole methylase" evidence="6">
    <location>
        <begin position="4"/>
        <end position="187"/>
    </location>
</feature>